<dbReference type="Proteomes" id="UP000821853">
    <property type="component" value="Chromosome 2"/>
</dbReference>
<comment type="caution">
    <text evidence="1">The sequence shown here is derived from an EMBL/GenBank/DDBJ whole genome shotgun (WGS) entry which is preliminary data.</text>
</comment>
<proteinExistence type="predicted"/>
<keyword evidence="2" id="KW-1185">Reference proteome</keyword>
<dbReference type="EMBL" id="JABSTR010000004">
    <property type="protein sequence ID" value="KAH9366178.1"/>
    <property type="molecule type" value="Genomic_DNA"/>
</dbReference>
<evidence type="ECO:0000313" key="2">
    <source>
        <dbReference type="Proteomes" id="UP000821853"/>
    </source>
</evidence>
<name>A0A9J6FSF5_HAELO</name>
<evidence type="ECO:0000313" key="1">
    <source>
        <dbReference type="EMBL" id="KAH9366178.1"/>
    </source>
</evidence>
<reference evidence="1 2" key="1">
    <citation type="journal article" date="2020" name="Cell">
        <title>Large-Scale Comparative Analyses of Tick Genomes Elucidate Their Genetic Diversity and Vector Capacities.</title>
        <authorList>
            <consortium name="Tick Genome and Microbiome Consortium (TIGMIC)"/>
            <person name="Jia N."/>
            <person name="Wang J."/>
            <person name="Shi W."/>
            <person name="Du L."/>
            <person name="Sun Y."/>
            <person name="Zhan W."/>
            <person name="Jiang J.F."/>
            <person name="Wang Q."/>
            <person name="Zhang B."/>
            <person name="Ji P."/>
            <person name="Bell-Sakyi L."/>
            <person name="Cui X.M."/>
            <person name="Yuan T.T."/>
            <person name="Jiang B.G."/>
            <person name="Yang W.F."/>
            <person name="Lam T.T."/>
            <person name="Chang Q.C."/>
            <person name="Ding S.J."/>
            <person name="Wang X.J."/>
            <person name="Zhu J.G."/>
            <person name="Ruan X.D."/>
            <person name="Zhao L."/>
            <person name="Wei J.T."/>
            <person name="Ye R.Z."/>
            <person name="Que T.C."/>
            <person name="Du C.H."/>
            <person name="Zhou Y.H."/>
            <person name="Cheng J.X."/>
            <person name="Dai P.F."/>
            <person name="Guo W.B."/>
            <person name="Han X.H."/>
            <person name="Huang E.J."/>
            <person name="Li L.F."/>
            <person name="Wei W."/>
            <person name="Gao Y.C."/>
            <person name="Liu J.Z."/>
            <person name="Shao H.Z."/>
            <person name="Wang X."/>
            <person name="Wang C.C."/>
            <person name="Yang T.C."/>
            <person name="Huo Q.B."/>
            <person name="Li W."/>
            <person name="Chen H.Y."/>
            <person name="Chen S.E."/>
            <person name="Zhou L.G."/>
            <person name="Ni X.B."/>
            <person name="Tian J.H."/>
            <person name="Sheng Y."/>
            <person name="Liu T."/>
            <person name="Pan Y.S."/>
            <person name="Xia L.Y."/>
            <person name="Li J."/>
            <person name="Zhao F."/>
            <person name="Cao W.C."/>
        </authorList>
    </citation>
    <scope>NUCLEOTIDE SEQUENCE [LARGE SCALE GENOMIC DNA]</scope>
    <source>
        <strain evidence="1">HaeL-2018</strain>
    </source>
</reference>
<gene>
    <name evidence="1" type="ORF">HPB48_004124</name>
</gene>
<dbReference type="VEuPathDB" id="VectorBase:HLOH_061952"/>
<sequence length="137" mass="15614">MLLTAWDQRSNIPLPNFPAPIPPWQQPHFTQSVTSQLVARRKPKLRQPRCRRLASTKRPGETDVYTDASHINPHVGTAWISPDNLSIMGAQYHRIPNIPSTDAEHIAIHNSLDYFIHDYHLPIPPNLPILTDSYEAL</sequence>
<dbReference type="AlphaFoldDB" id="A0A9J6FSF5"/>
<organism evidence="1 2">
    <name type="scientific">Haemaphysalis longicornis</name>
    <name type="common">Bush tick</name>
    <dbReference type="NCBI Taxonomy" id="44386"/>
    <lineage>
        <taxon>Eukaryota</taxon>
        <taxon>Metazoa</taxon>
        <taxon>Ecdysozoa</taxon>
        <taxon>Arthropoda</taxon>
        <taxon>Chelicerata</taxon>
        <taxon>Arachnida</taxon>
        <taxon>Acari</taxon>
        <taxon>Parasitiformes</taxon>
        <taxon>Ixodida</taxon>
        <taxon>Ixodoidea</taxon>
        <taxon>Ixodidae</taxon>
        <taxon>Haemaphysalinae</taxon>
        <taxon>Haemaphysalis</taxon>
    </lineage>
</organism>
<accession>A0A9J6FSF5</accession>
<protein>
    <submittedName>
        <fullName evidence="1">Uncharacterized protein</fullName>
    </submittedName>
</protein>